<evidence type="ECO:0000256" key="2">
    <source>
        <dbReference type="SAM" id="SignalP"/>
    </source>
</evidence>
<feature type="region of interest" description="Disordered" evidence="1">
    <location>
        <begin position="25"/>
        <end position="123"/>
    </location>
</feature>
<dbReference type="GeneID" id="28892439"/>
<feature type="chain" id="PRO_5043137003" description="Pheromone protein 1" evidence="2">
    <location>
        <begin position="19"/>
        <end position="336"/>
    </location>
</feature>
<gene>
    <name evidence="3" type="ORF">VFPFJ_10322</name>
</gene>
<dbReference type="STRING" id="33203.A0A179GJB3"/>
<evidence type="ECO:0008006" key="5">
    <source>
        <dbReference type="Google" id="ProtNLM"/>
    </source>
</evidence>
<dbReference type="KEGG" id="plj:28892439"/>
<evidence type="ECO:0000313" key="4">
    <source>
        <dbReference type="Proteomes" id="UP000078340"/>
    </source>
</evidence>
<dbReference type="RefSeq" id="XP_018174086.1">
    <property type="nucleotide sequence ID" value="XM_018327390.1"/>
</dbReference>
<dbReference type="EMBL" id="LSBI01000012">
    <property type="protein sequence ID" value="OAQ77955.1"/>
    <property type="molecule type" value="Genomic_DNA"/>
</dbReference>
<keyword evidence="2" id="KW-0732">Signal</keyword>
<comment type="caution">
    <text evidence="3">The sequence shown here is derived from an EMBL/GenBank/DDBJ whole genome shotgun (WGS) entry which is preliminary data.</text>
</comment>
<proteinExistence type="predicted"/>
<organism evidence="3 4">
    <name type="scientific">Purpureocillium lilacinum</name>
    <name type="common">Paecilomyces lilacinus</name>
    <dbReference type="NCBI Taxonomy" id="33203"/>
    <lineage>
        <taxon>Eukaryota</taxon>
        <taxon>Fungi</taxon>
        <taxon>Dikarya</taxon>
        <taxon>Ascomycota</taxon>
        <taxon>Pezizomycotina</taxon>
        <taxon>Sordariomycetes</taxon>
        <taxon>Hypocreomycetidae</taxon>
        <taxon>Hypocreales</taxon>
        <taxon>Ophiocordycipitaceae</taxon>
        <taxon>Purpureocillium</taxon>
    </lineage>
</organism>
<protein>
    <recommendedName>
        <fullName evidence="5">Pheromone protein 1</fullName>
    </recommendedName>
</protein>
<reference evidence="3 4" key="1">
    <citation type="submission" date="2016-02" db="EMBL/GenBank/DDBJ databases">
        <title>Biosynthesis of antibiotic leucinostatins and their inhibition on Phytophthora in bio-control Purpureocillium lilacinum.</title>
        <authorList>
            <person name="Wang G."/>
            <person name="Liu Z."/>
            <person name="Lin R."/>
            <person name="Li E."/>
            <person name="Mao Z."/>
            <person name="Ling J."/>
            <person name="Yin W."/>
            <person name="Xie B."/>
        </authorList>
    </citation>
    <scope>NUCLEOTIDE SEQUENCE [LARGE SCALE GENOMIC DNA]</scope>
    <source>
        <strain evidence="3">PLFJ-1</strain>
    </source>
</reference>
<dbReference type="AlphaFoldDB" id="A0A179GJB3"/>
<evidence type="ECO:0000313" key="3">
    <source>
        <dbReference type="EMBL" id="OAQ77955.1"/>
    </source>
</evidence>
<name>A0A179GJB3_PURLI</name>
<dbReference type="OrthoDB" id="4920894at2759"/>
<dbReference type="Proteomes" id="UP000078340">
    <property type="component" value="Unassembled WGS sequence"/>
</dbReference>
<sequence>MRLSVTAVAAILASGAIASPWCNRPGQPCKREAMPEPTLAPRLPEPEPEAWCNRPGQPCKREANPDPWCTRPGQPCKRHPEPTMAPRAPEPEPEAEPEAWCNRPGQPCKREANPDPWCTRRGQPCKRAEPTLIARVPEPAPWCTRRGQPCKRTAAPVADNVAREPVDRVIDTLANVVRSEGEIAAREPQPEPWCNRPGQPCKRTPGPDVSNAVGGSAWSAKRAIADLIQLVGRSTGNPEQYVRDLGMEEEVKRSPEAEADPWCVRPGQPCRRSIVDLSEAHEADKRWCYRPGQPCRKAKRVAEAVLGAIGSEDLAKRDESGALETIHNFAREIADM</sequence>
<feature type="signal peptide" evidence="2">
    <location>
        <begin position="1"/>
        <end position="18"/>
    </location>
</feature>
<dbReference type="OMA" id="WCGRPGQ"/>
<accession>A0A179GJB3</accession>
<evidence type="ECO:0000256" key="1">
    <source>
        <dbReference type="SAM" id="MobiDB-lite"/>
    </source>
</evidence>